<comment type="caution">
    <text evidence="1">The sequence shown here is derived from an EMBL/GenBank/DDBJ whole genome shotgun (WGS) entry which is preliminary data.</text>
</comment>
<sequence>MPTATAVKVQSPEHKAASDASKKAFTAKIKDGVLTVTCPVIERESTTGKTIIVANGKKQVTYGDEILNVQVNAYYYNADYVAPEK</sequence>
<reference evidence="1" key="1">
    <citation type="journal article" date="2015" name="Nature">
        <title>Complex archaea that bridge the gap between prokaryotes and eukaryotes.</title>
        <authorList>
            <person name="Spang A."/>
            <person name="Saw J.H."/>
            <person name="Jorgensen S.L."/>
            <person name="Zaremba-Niedzwiedzka K."/>
            <person name="Martijn J."/>
            <person name="Lind A.E."/>
            <person name="van Eijk R."/>
            <person name="Schleper C."/>
            <person name="Guy L."/>
            <person name="Ettema T.J."/>
        </authorList>
    </citation>
    <scope>NUCLEOTIDE SEQUENCE</scope>
</reference>
<evidence type="ECO:0000313" key="1">
    <source>
        <dbReference type="EMBL" id="KKN48402.1"/>
    </source>
</evidence>
<dbReference type="AlphaFoldDB" id="A0A0F9RFK3"/>
<organism evidence="1">
    <name type="scientific">marine sediment metagenome</name>
    <dbReference type="NCBI Taxonomy" id="412755"/>
    <lineage>
        <taxon>unclassified sequences</taxon>
        <taxon>metagenomes</taxon>
        <taxon>ecological metagenomes</taxon>
    </lineage>
</organism>
<dbReference type="EMBL" id="LAZR01001224">
    <property type="protein sequence ID" value="KKN48402.1"/>
    <property type="molecule type" value="Genomic_DNA"/>
</dbReference>
<name>A0A0F9RFK3_9ZZZZ</name>
<gene>
    <name evidence="1" type="ORF">LCGC14_0653490</name>
</gene>
<accession>A0A0F9RFK3</accession>
<proteinExistence type="predicted"/>
<protein>
    <submittedName>
        <fullName evidence="1">Uncharacterized protein</fullName>
    </submittedName>
</protein>